<feature type="region of interest" description="Disordered" evidence="1">
    <location>
        <begin position="1"/>
        <end position="419"/>
    </location>
</feature>
<feature type="compositionally biased region" description="Basic and acidic residues" evidence="1">
    <location>
        <begin position="407"/>
        <end position="416"/>
    </location>
</feature>
<proteinExistence type="predicted"/>
<reference evidence="2 3" key="1">
    <citation type="submission" date="2021-12" db="EMBL/GenBank/DDBJ databases">
        <title>High titer production of polyol ester of fatty acids by Rhodotorula paludigena BS15 towards product separation-free biomass refinery.</title>
        <authorList>
            <person name="Mano J."/>
            <person name="Ono H."/>
            <person name="Tanaka T."/>
            <person name="Naito K."/>
            <person name="Sushida H."/>
            <person name="Ike M."/>
            <person name="Tokuyasu K."/>
            <person name="Kitaoka M."/>
        </authorList>
    </citation>
    <scope>NUCLEOTIDE SEQUENCE [LARGE SCALE GENOMIC DNA]</scope>
    <source>
        <strain evidence="2 3">BS15</strain>
    </source>
</reference>
<keyword evidence="3" id="KW-1185">Reference proteome</keyword>
<feature type="compositionally biased region" description="Low complexity" evidence="1">
    <location>
        <begin position="507"/>
        <end position="521"/>
    </location>
</feature>
<feature type="compositionally biased region" description="Low complexity" evidence="1">
    <location>
        <begin position="14"/>
        <end position="24"/>
    </location>
</feature>
<dbReference type="EMBL" id="BQKY01000008">
    <property type="protein sequence ID" value="GJN90977.1"/>
    <property type="molecule type" value="Genomic_DNA"/>
</dbReference>
<feature type="compositionally biased region" description="Basic and acidic residues" evidence="1">
    <location>
        <begin position="88"/>
        <end position="100"/>
    </location>
</feature>
<evidence type="ECO:0000313" key="2">
    <source>
        <dbReference type="EMBL" id="GJN90977.1"/>
    </source>
</evidence>
<comment type="caution">
    <text evidence="2">The sequence shown here is derived from an EMBL/GenBank/DDBJ whole genome shotgun (WGS) entry which is preliminary data.</text>
</comment>
<accession>A0AAV5GNA6</accession>
<feature type="region of interest" description="Disordered" evidence="1">
    <location>
        <begin position="458"/>
        <end position="556"/>
    </location>
</feature>
<organism evidence="2 3">
    <name type="scientific">Rhodotorula paludigena</name>
    <dbReference type="NCBI Taxonomy" id="86838"/>
    <lineage>
        <taxon>Eukaryota</taxon>
        <taxon>Fungi</taxon>
        <taxon>Dikarya</taxon>
        <taxon>Basidiomycota</taxon>
        <taxon>Pucciniomycotina</taxon>
        <taxon>Microbotryomycetes</taxon>
        <taxon>Sporidiobolales</taxon>
        <taxon>Sporidiobolaceae</taxon>
        <taxon>Rhodotorula</taxon>
    </lineage>
</organism>
<protein>
    <submittedName>
        <fullName evidence="2">Uncharacterized protein</fullName>
    </submittedName>
</protein>
<name>A0AAV5GNA6_9BASI</name>
<evidence type="ECO:0000256" key="1">
    <source>
        <dbReference type="SAM" id="MobiDB-lite"/>
    </source>
</evidence>
<dbReference type="AlphaFoldDB" id="A0AAV5GNA6"/>
<feature type="compositionally biased region" description="Basic and acidic residues" evidence="1">
    <location>
        <begin position="373"/>
        <end position="396"/>
    </location>
</feature>
<dbReference type="Proteomes" id="UP001342314">
    <property type="component" value="Unassembled WGS sequence"/>
</dbReference>
<feature type="compositionally biased region" description="Polar residues" evidence="1">
    <location>
        <begin position="44"/>
        <end position="54"/>
    </location>
</feature>
<gene>
    <name evidence="2" type="ORF">Rhopal_003991-T1</name>
</gene>
<feature type="compositionally biased region" description="Low complexity" evidence="1">
    <location>
        <begin position="147"/>
        <end position="158"/>
    </location>
</feature>
<sequence>MQTSPNPLAPPLAPDAAAPSTSTAQPPPRPWSAPATPSKRLAHTTATPASNSGPASKGRRRASSVGATTSLKSGNRGATAAGAAPDLSMDRISGEEKVQDSKQVQEAGASPPPAWLTHSTDPLTSPCRLDDGMRTALGLDDDQTPVAGSSRRGSPSAAKGTAGSPKALLHSQPGISTADDSLETHAHPLDSAKQPQGSVSPAQGEPDESMPAAACNKTSDIDTPVTHESACDPPQGPENDAVGHMVGTRDVSQPPTAGGPCLGPTTNDKPQGRAGAEEQAREECEPDAEVPEGGQALGGNDAAGEANKGSGSSGEMGTEAAKESGDGDASGSDKAVKKSKQAADKAPLGVGSGSSGPTNVEMGDLGAQEGVESLEHDSSHKYDEGSGKPAPRDKGKGQASRRLAVLPRERRVKSTDEQPFVLKIATGGICRKSVAAAASAPCLEGKQTMSSLSLLSLSNTLSSSDNGDNLRTGSGSTSAAKSGAPRRKAPTPRALPAPPCRCARVKSSSSSGESDGSQVGSAPSSRASKSCPRKRAKRGNCVALRPRGKGASAPAVLAADREAPVGKPFIRGEASRAARSP</sequence>
<evidence type="ECO:0000313" key="3">
    <source>
        <dbReference type="Proteomes" id="UP001342314"/>
    </source>
</evidence>
<feature type="compositionally biased region" description="Low complexity" evidence="1">
    <location>
        <begin position="472"/>
        <end position="483"/>
    </location>
</feature>